<evidence type="ECO:0000256" key="1">
    <source>
        <dbReference type="SAM" id="Phobius"/>
    </source>
</evidence>
<name>A0A1S1PGP1_9ACTN</name>
<feature type="transmembrane region" description="Helical" evidence="1">
    <location>
        <begin position="172"/>
        <end position="191"/>
    </location>
</feature>
<keyword evidence="1" id="KW-0812">Transmembrane</keyword>
<dbReference type="PANTHER" id="PTHR14969:SF13">
    <property type="entry name" value="AT30094P"/>
    <property type="match status" value="1"/>
</dbReference>
<dbReference type="RefSeq" id="WP_071066783.1">
    <property type="nucleotide sequence ID" value="NZ_MAXA01000266.1"/>
</dbReference>
<accession>A0A1S1PGP1</accession>
<feature type="transmembrane region" description="Helical" evidence="1">
    <location>
        <begin position="89"/>
        <end position="109"/>
    </location>
</feature>
<dbReference type="PANTHER" id="PTHR14969">
    <property type="entry name" value="SPHINGOSINE-1-PHOSPHATE PHOSPHOHYDROLASE"/>
    <property type="match status" value="1"/>
</dbReference>
<keyword evidence="1" id="KW-1133">Transmembrane helix</keyword>
<dbReference type="Gene3D" id="1.20.144.10">
    <property type="entry name" value="Phosphatidic acid phosphatase type 2/haloperoxidase"/>
    <property type="match status" value="1"/>
</dbReference>
<dbReference type="InterPro" id="IPR000326">
    <property type="entry name" value="PAP2/HPO"/>
</dbReference>
<gene>
    <name evidence="3" type="ORF">BBK14_28150</name>
</gene>
<dbReference type="Proteomes" id="UP000179769">
    <property type="component" value="Unassembled WGS sequence"/>
</dbReference>
<evidence type="ECO:0000313" key="3">
    <source>
        <dbReference type="EMBL" id="OHV20377.1"/>
    </source>
</evidence>
<protein>
    <submittedName>
        <fullName evidence="3">Phosphoesterase</fullName>
    </submittedName>
</protein>
<feature type="transmembrane region" description="Helical" evidence="1">
    <location>
        <begin position="129"/>
        <end position="152"/>
    </location>
</feature>
<feature type="domain" description="Phosphatidic acid phosphatase type 2/haloperoxidase" evidence="2">
    <location>
        <begin position="95"/>
        <end position="218"/>
    </location>
</feature>
<feature type="transmembrane region" description="Helical" evidence="1">
    <location>
        <begin position="61"/>
        <end position="82"/>
    </location>
</feature>
<proteinExistence type="predicted"/>
<dbReference type="OrthoDB" id="5289372at2"/>
<dbReference type="EMBL" id="MAXA01000266">
    <property type="protein sequence ID" value="OHV20377.1"/>
    <property type="molecule type" value="Genomic_DNA"/>
</dbReference>
<feature type="transmembrane region" description="Helical" evidence="1">
    <location>
        <begin position="12"/>
        <end position="29"/>
    </location>
</feature>
<dbReference type="Pfam" id="PF01569">
    <property type="entry name" value="PAP2"/>
    <property type="match status" value="1"/>
</dbReference>
<dbReference type="SMART" id="SM00014">
    <property type="entry name" value="acidPPc"/>
    <property type="match status" value="1"/>
</dbReference>
<sequence>MNIIRAQAARLPLAAAILVLILVGSGFLIDEGPAGIRDEDTSAVGWLAGHRTSWLVRATEAATWLADTWTVIAATAALAAVAAWRTRAWWLPGGIILLTAGETAIYEISNTLVARPRPAVARLDPGDPMASYPSGHVAASVCLYGGLALLLLHVARRHPRHSRGRGHGVARAGAAVAVAAAVAVPLIVAFCRTYRGMHHPSDVLAGVFLGACWLAAVNRTVLARGFAVDDRERRSAGLRPVGAEPRPAHPM</sequence>
<evidence type="ECO:0000259" key="2">
    <source>
        <dbReference type="SMART" id="SM00014"/>
    </source>
</evidence>
<reference evidence="4" key="1">
    <citation type="submission" date="2016-07" db="EMBL/GenBank/DDBJ databases">
        <title>Frankia sp. NRRL B-16219 Genome sequencing.</title>
        <authorList>
            <person name="Ghodhbane-Gtari F."/>
            <person name="Swanson E."/>
            <person name="Gueddou A."/>
            <person name="Louati M."/>
            <person name="Nouioui I."/>
            <person name="Hezbri K."/>
            <person name="Abebe-Akele F."/>
            <person name="Simpson S."/>
            <person name="Morris K."/>
            <person name="Thomas K."/>
            <person name="Gtari M."/>
            <person name="Tisa L.S."/>
        </authorList>
    </citation>
    <scope>NUCLEOTIDE SEQUENCE [LARGE SCALE GENOMIC DNA]</scope>
    <source>
        <strain evidence="4">NRRL B-16219</strain>
    </source>
</reference>
<keyword evidence="4" id="KW-1185">Reference proteome</keyword>
<organism evidence="3 4">
    <name type="scientific">Parafrankia soli</name>
    <dbReference type="NCBI Taxonomy" id="2599596"/>
    <lineage>
        <taxon>Bacteria</taxon>
        <taxon>Bacillati</taxon>
        <taxon>Actinomycetota</taxon>
        <taxon>Actinomycetes</taxon>
        <taxon>Frankiales</taxon>
        <taxon>Frankiaceae</taxon>
        <taxon>Parafrankia</taxon>
    </lineage>
</organism>
<dbReference type="InterPro" id="IPR036938">
    <property type="entry name" value="PAP2/HPO_sf"/>
</dbReference>
<keyword evidence="1" id="KW-0472">Membrane</keyword>
<evidence type="ECO:0000313" key="4">
    <source>
        <dbReference type="Proteomes" id="UP000179769"/>
    </source>
</evidence>
<dbReference type="AlphaFoldDB" id="A0A1S1PGP1"/>
<feature type="transmembrane region" description="Helical" evidence="1">
    <location>
        <begin position="203"/>
        <end position="222"/>
    </location>
</feature>
<comment type="caution">
    <text evidence="3">The sequence shown here is derived from an EMBL/GenBank/DDBJ whole genome shotgun (WGS) entry which is preliminary data.</text>
</comment>
<dbReference type="SUPFAM" id="SSF48317">
    <property type="entry name" value="Acid phosphatase/Vanadium-dependent haloperoxidase"/>
    <property type="match status" value="1"/>
</dbReference>